<reference evidence="1 2" key="1">
    <citation type="submission" date="2024-03" db="EMBL/GenBank/DDBJ databases">
        <title>Mouse gut bacterial collection (mGBC) of GemPharmatech.</title>
        <authorList>
            <person name="He Y."/>
            <person name="Dong L."/>
            <person name="Wu D."/>
            <person name="Gao X."/>
            <person name="Lin Z."/>
        </authorList>
    </citation>
    <scope>NUCLEOTIDE SEQUENCE [LARGE SCALE GENOMIC DNA]</scope>
    <source>
        <strain evidence="1 2">32-10</strain>
    </source>
</reference>
<keyword evidence="2" id="KW-1185">Reference proteome</keyword>
<dbReference type="EMBL" id="JBCLTR010000014">
    <property type="protein sequence ID" value="MEY8634094.1"/>
    <property type="molecule type" value="Genomic_DNA"/>
</dbReference>
<name>A0ABV4DKZ9_9FIRM</name>
<protein>
    <recommendedName>
        <fullName evidence="3">MarR family transcriptional regulator</fullName>
    </recommendedName>
</protein>
<accession>A0ABV4DKZ9</accession>
<dbReference type="RefSeq" id="WP_024728541.1">
    <property type="nucleotide sequence ID" value="NZ_BAABXW010000001.1"/>
</dbReference>
<dbReference type="Proteomes" id="UP001565219">
    <property type="component" value="Unassembled WGS sequence"/>
</dbReference>
<dbReference type="InterPro" id="IPR036390">
    <property type="entry name" value="WH_DNA-bd_sf"/>
</dbReference>
<dbReference type="Gene3D" id="1.10.10.10">
    <property type="entry name" value="Winged helix-like DNA-binding domain superfamily/Winged helix DNA-binding domain"/>
    <property type="match status" value="1"/>
</dbReference>
<evidence type="ECO:0000313" key="1">
    <source>
        <dbReference type="EMBL" id="MEY8634094.1"/>
    </source>
</evidence>
<organism evidence="1 2">
    <name type="scientific">Anaerostipes hominis</name>
    <name type="common">ex Lee et al. 2021</name>
    <dbReference type="NCBI Taxonomy" id="2025494"/>
    <lineage>
        <taxon>Bacteria</taxon>
        <taxon>Bacillati</taxon>
        <taxon>Bacillota</taxon>
        <taxon>Clostridia</taxon>
        <taxon>Lachnospirales</taxon>
        <taxon>Lachnospiraceae</taxon>
        <taxon>Anaerostipes</taxon>
    </lineage>
</organism>
<evidence type="ECO:0000313" key="2">
    <source>
        <dbReference type="Proteomes" id="UP001565219"/>
    </source>
</evidence>
<dbReference type="SUPFAM" id="SSF46785">
    <property type="entry name" value="Winged helix' DNA-binding domain"/>
    <property type="match status" value="1"/>
</dbReference>
<sequence>MTESFAFYVSVLRKQFTQYCTEKLAEINVTYGQLFILIFVGKKETCSPKEISLALKLDAGHLTRTLSKL</sequence>
<dbReference type="InterPro" id="IPR036388">
    <property type="entry name" value="WH-like_DNA-bd_sf"/>
</dbReference>
<evidence type="ECO:0008006" key="3">
    <source>
        <dbReference type="Google" id="ProtNLM"/>
    </source>
</evidence>
<proteinExistence type="predicted"/>
<gene>
    <name evidence="1" type="ORF">AALG99_11265</name>
</gene>
<comment type="caution">
    <text evidence="1">The sequence shown here is derived from an EMBL/GenBank/DDBJ whole genome shotgun (WGS) entry which is preliminary data.</text>
</comment>